<keyword evidence="6" id="KW-0503">Monooxygenase</keyword>
<dbReference type="GO" id="GO:0005506">
    <property type="term" value="F:iron ion binding"/>
    <property type="evidence" value="ECO:0007669"/>
    <property type="project" value="InterPro"/>
</dbReference>
<evidence type="ECO:0000256" key="1">
    <source>
        <dbReference type="ARBA" id="ARBA00001971"/>
    </source>
</evidence>
<dbReference type="Proteomes" id="UP001172159">
    <property type="component" value="Unassembled WGS sequence"/>
</dbReference>
<evidence type="ECO:0000313" key="9">
    <source>
        <dbReference type="Proteomes" id="UP001172159"/>
    </source>
</evidence>
<dbReference type="InterPro" id="IPR036396">
    <property type="entry name" value="Cyt_P450_sf"/>
</dbReference>
<dbReference type="PANTHER" id="PTHR24304">
    <property type="entry name" value="CYTOCHROME P450 FAMILY 7"/>
    <property type="match status" value="1"/>
</dbReference>
<dbReference type="GO" id="GO:0008395">
    <property type="term" value="F:steroid hydroxylase activity"/>
    <property type="evidence" value="ECO:0007669"/>
    <property type="project" value="TreeGrafter"/>
</dbReference>
<evidence type="ECO:0000256" key="6">
    <source>
        <dbReference type="ARBA" id="ARBA00023033"/>
    </source>
</evidence>
<dbReference type="SUPFAM" id="SSF48264">
    <property type="entry name" value="Cytochrome P450"/>
    <property type="match status" value="1"/>
</dbReference>
<dbReference type="InterPro" id="IPR001128">
    <property type="entry name" value="Cyt_P450"/>
</dbReference>
<keyword evidence="9" id="KW-1185">Reference proteome</keyword>
<keyword evidence="5 7" id="KW-0408">Iron</keyword>
<sequence length="592" mass="67516">MALPDECLGLTRVAGFYYLTQKLIAFGFPAAHASFTTLVITLSCISALLLNYGWELRSYRRSRHTHDQSGQEARVPPRYPSMIPFLGNVIPFLADSANSIRKAGSYAGNLVTTRVPFLGKDVYLIHDRETVRKVTKHPTLSSPMDLYIFSLKYMFGMPKRGLDAYRKDNSGPLSKPYPGSNVAPQDRIDYMLHDNFIRQWSGPHHSTTTQRFKRALTARFDSFIVNEQWERVDDLYDVLAKRVSAALTESIFGPSLLRLNPNFIDDLWKYDDVVPYLVRGFPRWLMPTPYRIRDSLRGQIEKWYAYARENFTEDSIEADGDGDPYWGSEFVRHFQKMLSESGHDDAMLSAQDFGTIWAAGSNTVPSVSIACLHIFRDPVLLQRLRAEVDEAFPTSEDLASASHQQLLKLPLLCSIFAETLRLYTKVFFGFSSPHEDAVLGKYRLPKAQLGLWNSDLPHNDDTFWNTKSGQHPIDTFWADRFIVDPNDPESGPIRPELRKREVKTGLREEKSKKPYFSTEGLDGAWVPYGAGIPICPGRLISKNVILHTTAFMVKNFDVELLTPKLEISHWRYGLGVGRPAHEIPARIRKRMQ</sequence>
<evidence type="ECO:0000313" key="8">
    <source>
        <dbReference type="EMBL" id="KAK0736790.1"/>
    </source>
</evidence>
<dbReference type="Gene3D" id="1.10.630.10">
    <property type="entry name" value="Cytochrome P450"/>
    <property type="match status" value="1"/>
</dbReference>
<comment type="cofactor">
    <cofactor evidence="1 7">
        <name>heme</name>
        <dbReference type="ChEBI" id="CHEBI:30413"/>
    </cofactor>
</comment>
<reference evidence="8" key="1">
    <citation type="submission" date="2023-06" db="EMBL/GenBank/DDBJ databases">
        <title>Genome-scale phylogeny and comparative genomics of the fungal order Sordariales.</title>
        <authorList>
            <consortium name="Lawrence Berkeley National Laboratory"/>
            <person name="Hensen N."/>
            <person name="Bonometti L."/>
            <person name="Westerberg I."/>
            <person name="Brannstrom I.O."/>
            <person name="Guillou S."/>
            <person name="Cros-Aarteil S."/>
            <person name="Calhoun S."/>
            <person name="Haridas S."/>
            <person name="Kuo A."/>
            <person name="Mondo S."/>
            <person name="Pangilinan J."/>
            <person name="Riley R."/>
            <person name="Labutti K."/>
            <person name="Andreopoulos B."/>
            <person name="Lipzen A."/>
            <person name="Chen C."/>
            <person name="Yanf M."/>
            <person name="Daum C."/>
            <person name="Ng V."/>
            <person name="Clum A."/>
            <person name="Steindorff A."/>
            <person name="Ohm R."/>
            <person name="Martin F."/>
            <person name="Silar P."/>
            <person name="Natvig D."/>
            <person name="Lalanne C."/>
            <person name="Gautier V."/>
            <person name="Ament-Velasquez S.L."/>
            <person name="Kruys A."/>
            <person name="Hutchinson M.I."/>
            <person name="Powell A.J."/>
            <person name="Barry K."/>
            <person name="Miller A.N."/>
            <person name="Grigoriev I.V."/>
            <person name="Debuchy R."/>
            <person name="Gladieux P."/>
            <person name="Thoren M.H."/>
            <person name="Johannesson H."/>
        </authorList>
    </citation>
    <scope>NUCLEOTIDE SEQUENCE</scope>
    <source>
        <strain evidence="8">CBS 540.89</strain>
    </source>
</reference>
<feature type="binding site" description="axial binding residue" evidence="7">
    <location>
        <position position="535"/>
    </location>
    <ligand>
        <name>heme</name>
        <dbReference type="ChEBI" id="CHEBI:30413"/>
    </ligand>
    <ligandPart>
        <name>Fe</name>
        <dbReference type="ChEBI" id="CHEBI:18248"/>
    </ligandPart>
</feature>
<keyword evidence="4 7" id="KW-0479">Metal-binding</keyword>
<dbReference type="PANTHER" id="PTHR24304:SF2">
    <property type="entry name" value="24-HYDROXYCHOLESTEROL 7-ALPHA-HYDROXYLASE"/>
    <property type="match status" value="1"/>
</dbReference>
<dbReference type="AlphaFoldDB" id="A0AA40EEC4"/>
<evidence type="ECO:0000256" key="2">
    <source>
        <dbReference type="ARBA" id="ARBA00010617"/>
    </source>
</evidence>
<dbReference type="PRINTS" id="PR00465">
    <property type="entry name" value="EP450IV"/>
</dbReference>
<comment type="similarity">
    <text evidence="2">Belongs to the cytochrome P450 family.</text>
</comment>
<evidence type="ECO:0000256" key="3">
    <source>
        <dbReference type="ARBA" id="ARBA00022617"/>
    </source>
</evidence>
<gene>
    <name evidence="8" type="ORF">B0T21DRAFT_333378</name>
</gene>
<keyword evidence="3 7" id="KW-0349">Heme</keyword>
<keyword evidence="6" id="KW-0560">Oxidoreductase</keyword>
<evidence type="ECO:0000256" key="5">
    <source>
        <dbReference type="ARBA" id="ARBA00023004"/>
    </source>
</evidence>
<dbReference type="Pfam" id="PF00067">
    <property type="entry name" value="p450"/>
    <property type="match status" value="1"/>
</dbReference>
<dbReference type="GO" id="GO:0016705">
    <property type="term" value="F:oxidoreductase activity, acting on paired donors, with incorporation or reduction of molecular oxygen"/>
    <property type="evidence" value="ECO:0007669"/>
    <property type="project" value="InterPro"/>
</dbReference>
<protein>
    <submittedName>
        <fullName evidence="8">Cytochrome P450</fullName>
    </submittedName>
</protein>
<dbReference type="InterPro" id="IPR002403">
    <property type="entry name" value="Cyt_P450_E_grp-IV"/>
</dbReference>
<dbReference type="CDD" id="cd11040">
    <property type="entry name" value="CYP7_CYP8-like"/>
    <property type="match status" value="1"/>
</dbReference>
<organism evidence="8 9">
    <name type="scientific">Apiosordaria backusii</name>
    <dbReference type="NCBI Taxonomy" id="314023"/>
    <lineage>
        <taxon>Eukaryota</taxon>
        <taxon>Fungi</taxon>
        <taxon>Dikarya</taxon>
        <taxon>Ascomycota</taxon>
        <taxon>Pezizomycotina</taxon>
        <taxon>Sordariomycetes</taxon>
        <taxon>Sordariomycetidae</taxon>
        <taxon>Sordariales</taxon>
        <taxon>Lasiosphaeriaceae</taxon>
        <taxon>Apiosordaria</taxon>
    </lineage>
</organism>
<evidence type="ECO:0000256" key="4">
    <source>
        <dbReference type="ARBA" id="ARBA00022723"/>
    </source>
</evidence>
<evidence type="ECO:0000256" key="7">
    <source>
        <dbReference type="PIRSR" id="PIRSR602403-1"/>
    </source>
</evidence>
<name>A0AA40EEC4_9PEZI</name>
<dbReference type="EMBL" id="JAUKTV010000006">
    <property type="protein sequence ID" value="KAK0736790.1"/>
    <property type="molecule type" value="Genomic_DNA"/>
</dbReference>
<dbReference type="GO" id="GO:0020037">
    <property type="term" value="F:heme binding"/>
    <property type="evidence" value="ECO:0007669"/>
    <property type="project" value="InterPro"/>
</dbReference>
<comment type="caution">
    <text evidence="8">The sequence shown here is derived from an EMBL/GenBank/DDBJ whole genome shotgun (WGS) entry which is preliminary data.</text>
</comment>
<proteinExistence type="inferred from homology"/>
<dbReference type="InterPro" id="IPR050529">
    <property type="entry name" value="CYP450_sterol_14alpha_dmase"/>
</dbReference>
<accession>A0AA40EEC4</accession>